<evidence type="ECO:0000313" key="1">
    <source>
        <dbReference type="EMBL" id="KAJ1355624.1"/>
    </source>
</evidence>
<keyword evidence="2" id="KW-1185">Reference proteome</keyword>
<organism evidence="1 2">
    <name type="scientific">Parelaphostrongylus tenuis</name>
    <name type="common">Meningeal worm</name>
    <dbReference type="NCBI Taxonomy" id="148309"/>
    <lineage>
        <taxon>Eukaryota</taxon>
        <taxon>Metazoa</taxon>
        <taxon>Ecdysozoa</taxon>
        <taxon>Nematoda</taxon>
        <taxon>Chromadorea</taxon>
        <taxon>Rhabditida</taxon>
        <taxon>Rhabditina</taxon>
        <taxon>Rhabditomorpha</taxon>
        <taxon>Strongyloidea</taxon>
        <taxon>Metastrongylidae</taxon>
        <taxon>Parelaphostrongylus</taxon>
    </lineage>
</organism>
<name>A0AAD5MXP8_PARTN</name>
<dbReference type="EMBL" id="JAHQIW010002522">
    <property type="protein sequence ID" value="KAJ1355624.1"/>
    <property type="molecule type" value="Genomic_DNA"/>
</dbReference>
<evidence type="ECO:0000313" key="2">
    <source>
        <dbReference type="Proteomes" id="UP001196413"/>
    </source>
</evidence>
<accession>A0AAD5MXP8</accession>
<sequence length="50" mass="5980">MISSVQRNKEEVERYRLGALGSSTVFARRLSPSDFHLFRSLEYWLDKKKF</sequence>
<reference evidence="1" key="1">
    <citation type="submission" date="2021-06" db="EMBL/GenBank/DDBJ databases">
        <title>Parelaphostrongylus tenuis whole genome reference sequence.</title>
        <authorList>
            <person name="Garwood T.J."/>
            <person name="Larsen P.A."/>
            <person name="Fountain-Jones N.M."/>
            <person name="Garbe J.R."/>
            <person name="Macchietto M.G."/>
            <person name="Kania S.A."/>
            <person name="Gerhold R.W."/>
            <person name="Richards J.E."/>
            <person name="Wolf T.M."/>
        </authorList>
    </citation>
    <scope>NUCLEOTIDE SEQUENCE</scope>
    <source>
        <strain evidence="1">MNPRO001-30</strain>
        <tissue evidence="1">Meninges</tissue>
    </source>
</reference>
<dbReference type="AlphaFoldDB" id="A0AAD5MXP8"/>
<comment type="caution">
    <text evidence="1">The sequence shown here is derived from an EMBL/GenBank/DDBJ whole genome shotgun (WGS) entry which is preliminary data.</text>
</comment>
<protein>
    <submittedName>
        <fullName evidence="1">Uncharacterized protein</fullName>
    </submittedName>
</protein>
<dbReference type="Proteomes" id="UP001196413">
    <property type="component" value="Unassembled WGS sequence"/>
</dbReference>
<proteinExistence type="predicted"/>
<gene>
    <name evidence="1" type="ORF">KIN20_013092</name>
</gene>